<dbReference type="Proteomes" id="UP000655287">
    <property type="component" value="Unassembled WGS sequence"/>
</dbReference>
<keyword evidence="3" id="KW-1185">Reference proteome</keyword>
<sequence>MITGGVAVIGEPVRLAGPALAGAVVLPAADEAGVRAAWHALPDGIAVVILTAWAARTLGPVTGRLTVVMPAGPGEGADAGRRGSGGAGPAGDAGPGELGGAGPGAAGER</sequence>
<feature type="compositionally biased region" description="Gly residues" evidence="1">
    <location>
        <begin position="73"/>
        <end position="109"/>
    </location>
</feature>
<reference evidence="2" key="1">
    <citation type="submission" date="2021-01" db="EMBL/GenBank/DDBJ databases">
        <title>Whole genome shotgun sequence of Sphaerisporangium rufum NBRC 109079.</title>
        <authorList>
            <person name="Komaki H."/>
            <person name="Tamura T."/>
        </authorList>
    </citation>
    <scope>NUCLEOTIDE SEQUENCE</scope>
    <source>
        <strain evidence="2">NBRC 109079</strain>
    </source>
</reference>
<evidence type="ECO:0000256" key="1">
    <source>
        <dbReference type="SAM" id="MobiDB-lite"/>
    </source>
</evidence>
<protein>
    <submittedName>
        <fullName evidence="2">Uncharacterized protein</fullName>
    </submittedName>
</protein>
<evidence type="ECO:0000313" key="2">
    <source>
        <dbReference type="EMBL" id="GII75914.1"/>
    </source>
</evidence>
<dbReference type="EMBL" id="BOOU01000013">
    <property type="protein sequence ID" value="GII75914.1"/>
    <property type="molecule type" value="Genomic_DNA"/>
</dbReference>
<organism evidence="2 3">
    <name type="scientific">Sphaerisporangium rufum</name>
    <dbReference type="NCBI Taxonomy" id="1381558"/>
    <lineage>
        <taxon>Bacteria</taxon>
        <taxon>Bacillati</taxon>
        <taxon>Actinomycetota</taxon>
        <taxon>Actinomycetes</taxon>
        <taxon>Streptosporangiales</taxon>
        <taxon>Streptosporangiaceae</taxon>
        <taxon>Sphaerisporangium</taxon>
    </lineage>
</organism>
<dbReference type="RefSeq" id="WP_203982558.1">
    <property type="nucleotide sequence ID" value="NZ_BOOU01000013.1"/>
</dbReference>
<gene>
    <name evidence="2" type="ORF">Sru01_08960</name>
</gene>
<evidence type="ECO:0000313" key="3">
    <source>
        <dbReference type="Proteomes" id="UP000655287"/>
    </source>
</evidence>
<dbReference type="AlphaFoldDB" id="A0A919UXJ6"/>
<feature type="region of interest" description="Disordered" evidence="1">
    <location>
        <begin position="70"/>
        <end position="109"/>
    </location>
</feature>
<proteinExistence type="predicted"/>
<accession>A0A919UXJ6</accession>
<comment type="caution">
    <text evidence="2">The sequence shown here is derived from an EMBL/GenBank/DDBJ whole genome shotgun (WGS) entry which is preliminary data.</text>
</comment>
<name>A0A919UXJ6_9ACTN</name>